<sequence>MLCYYINGTGKTLIARIANIPNWKFERIIFPQERLFFEAPPQAQLELHRNGETAMTLIDSIPCSYLKVREEKSQVQETLWHQIA</sequence>
<name>B4VJX1_9CYAN</name>
<keyword evidence="2" id="KW-1185">Reference proteome</keyword>
<accession>B4VJX1</accession>
<dbReference type="Pfam" id="PF08865">
    <property type="entry name" value="DUF1830"/>
    <property type="match status" value="1"/>
</dbReference>
<dbReference type="EMBL" id="DS989843">
    <property type="protein sequence ID" value="EDX77623.1"/>
    <property type="molecule type" value="Genomic_DNA"/>
</dbReference>
<protein>
    <submittedName>
        <fullName evidence="1">Conserved domain protein</fullName>
    </submittedName>
</protein>
<dbReference type="AlphaFoldDB" id="B4VJX1"/>
<dbReference type="InterPro" id="IPR014964">
    <property type="entry name" value="DUF1830"/>
</dbReference>
<reference evidence="1 2" key="1">
    <citation type="submission" date="2008-07" db="EMBL/GenBank/DDBJ databases">
        <authorList>
            <person name="Tandeau de Marsac N."/>
            <person name="Ferriera S."/>
            <person name="Johnson J."/>
            <person name="Kravitz S."/>
            <person name="Beeson K."/>
            <person name="Sutton G."/>
            <person name="Rogers Y.-H."/>
            <person name="Friedman R."/>
            <person name="Frazier M."/>
            <person name="Venter J.C."/>
        </authorList>
    </citation>
    <scope>NUCLEOTIDE SEQUENCE [LARGE SCALE GENOMIC DNA]</scope>
    <source>
        <strain evidence="1 2">PCC 7420</strain>
    </source>
</reference>
<gene>
    <name evidence="1" type="ORF">MC7420_2947</name>
</gene>
<organism evidence="1 2">
    <name type="scientific">Coleofasciculus chthonoplastes PCC 7420</name>
    <dbReference type="NCBI Taxonomy" id="118168"/>
    <lineage>
        <taxon>Bacteria</taxon>
        <taxon>Bacillati</taxon>
        <taxon>Cyanobacteriota</taxon>
        <taxon>Cyanophyceae</taxon>
        <taxon>Coleofasciculales</taxon>
        <taxon>Coleofasciculaceae</taxon>
        <taxon>Coleofasciculus</taxon>
    </lineage>
</organism>
<dbReference type="Proteomes" id="UP000003835">
    <property type="component" value="Unassembled WGS sequence"/>
</dbReference>
<evidence type="ECO:0000313" key="2">
    <source>
        <dbReference type="Proteomes" id="UP000003835"/>
    </source>
</evidence>
<proteinExistence type="predicted"/>
<dbReference type="STRING" id="118168.MC7420_2947"/>
<evidence type="ECO:0000313" key="1">
    <source>
        <dbReference type="EMBL" id="EDX77623.1"/>
    </source>
</evidence>
<dbReference type="HOGENOM" id="CLU_144128_2_0_3"/>